<keyword evidence="4" id="KW-1185">Reference proteome</keyword>
<dbReference type="GO" id="GO:0016787">
    <property type="term" value="F:hydrolase activity"/>
    <property type="evidence" value="ECO:0007669"/>
    <property type="project" value="UniProtKB-KW"/>
</dbReference>
<organism evidence="3 4">
    <name type="scientific">Madurella fahalii</name>
    <dbReference type="NCBI Taxonomy" id="1157608"/>
    <lineage>
        <taxon>Eukaryota</taxon>
        <taxon>Fungi</taxon>
        <taxon>Dikarya</taxon>
        <taxon>Ascomycota</taxon>
        <taxon>Pezizomycotina</taxon>
        <taxon>Sordariomycetes</taxon>
        <taxon>Sordariomycetidae</taxon>
        <taxon>Sordariales</taxon>
        <taxon>Sordariales incertae sedis</taxon>
        <taxon>Madurella</taxon>
    </lineage>
</organism>
<dbReference type="Gene3D" id="3.40.50.1820">
    <property type="entry name" value="alpha/beta hydrolase"/>
    <property type="match status" value="1"/>
</dbReference>
<evidence type="ECO:0000256" key="1">
    <source>
        <dbReference type="SAM" id="MobiDB-lite"/>
    </source>
</evidence>
<keyword evidence="3" id="KW-0378">Hydrolase</keyword>
<comment type="caution">
    <text evidence="3">The sequence shown here is derived from an EMBL/GenBank/DDBJ whole genome shotgun (WGS) entry which is preliminary data.</text>
</comment>
<dbReference type="InterPro" id="IPR029058">
    <property type="entry name" value="AB_hydrolase_fold"/>
</dbReference>
<dbReference type="RefSeq" id="XP_070922610.1">
    <property type="nucleotide sequence ID" value="XM_071066509.1"/>
</dbReference>
<dbReference type="EMBL" id="BAAFSV010000006">
    <property type="protein sequence ID" value="GAB1320880.1"/>
    <property type="molecule type" value="Genomic_DNA"/>
</dbReference>
<dbReference type="Pfam" id="PF12697">
    <property type="entry name" value="Abhydrolase_6"/>
    <property type="match status" value="1"/>
</dbReference>
<evidence type="ECO:0000313" key="4">
    <source>
        <dbReference type="Proteomes" id="UP001628179"/>
    </source>
</evidence>
<proteinExistence type="predicted"/>
<dbReference type="GeneID" id="98181832"/>
<dbReference type="Proteomes" id="UP001628179">
    <property type="component" value="Unassembled WGS sequence"/>
</dbReference>
<feature type="compositionally biased region" description="Acidic residues" evidence="1">
    <location>
        <begin position="81"/>
        <end position="93"/>
    </location>
</feature>
<evidence type="ECO:0000259" key="2">
    <source>
        <dbReference type="Pfam" id="PF12697"/>
    </source>
</evidence>
<dbReference type="SUPFAM" id="SSF53474">
    <property type="entry name" value="alpha/beta-Hydrolases"/>
    <property type="match status" value="1"/>
</dbReference>
<name>A0ABQ0GT12_9PEZI</name>
<gene>
    <name evidence="3" type="ORF">MFIFM68171_11090</name>
</gene>
<evidence type="ECO:0000313" key="3">
    <source>
        <dbReference type="EMBL" id="GAB1320880.1"/>
    </source>
</evidence>
<protein>
    <submittedName>
        <fullName evidence="3">AB hydrolase-1 domain-containing protein</fullName>
    </submittedName>
</protein>
<dbReference type="InterPro" id="IPR000073">
    <property type="entry name" value="AB_hydrolase_1"/>
</dbReference>
<feature type="region of interest" description="Disordered" evidence="1">
    <location>
        <begin position="72"/>
        <end position="96"/>
    </location>
</feature>
<reference evidence="3 4" key="1">
    <citation type="submission" date="2024-09" db="EMBL/GenBank/DDBJ databases">
        <title>Itraconazole resistance in Madurella fahalii resulting from another homologue of gene encoding cytochrome P450 14-alpha sterol demethylase (CYP51).</title>
        <authorList>
            <person name="Yoshioka I."/>
            <person name="Fahal A.H."/>
            <person name="Kaneko S."/>
            <person name="Yaguchi T."/>
        </authorList>
    </citation>
    <scope>NUCLEOTIDE SEQUENCE [LARGE SCALE GENOMIC DNA]</scope>
    <source>
        <strain evidence="3 4">IFM 68171</strain>
    </source>
</reference>
<accession>A0ABQ0GT12</accession>
<feature type="domain" description="AB hydrolase-1" evidence="2">
    <location>
        <begin position="36"/>
        <end position="325"/>
    </location>
</feature>
<sequence>MEDSALTLTTKPGASLRISVHPGQPTEQNPLSDTLVVFLNGLALPRSAWSSTVEQLVYLRKEAKRPLPALLSYDRYGQGDSDPDPADPADDDEPYGHDLRASAADLHQLLTQLTPAVLNNLPLESARLILVCNSIGCALARLYAASASASASGPCGVAGYLFLDSMMANTDFVSLFPDPDARGPALDPDGLPPGVSADDLRHARARFRDFFHPSVPNAERLDRRRLRELLPHADRPALPDGPGGRAPRLVVVGHDWDEFAEQSEKGSLSVSKSVINAYVNPALGSYNEGLTRLVKNDGSPGVGNVKIAKGCGHFIQKDDPAFVANEISRLLDELQNGK</sequence>